<reference evidence="2" key="1">
    <citation type="submission" date="2022-05" db="EMBL/GenBank/DDBJ databases">
        <title>The Musa troglodytarum L. genome provides insights into the mechanism of non-climacteric behaviour and enrichment of carotenoids.</title>
        <authorList>
            <person name="Wang J."/>
        </authorList>
    </citation>
    <scope>NUCLEOTIDE SEQUENCE</scope>
    <source>
        <tissue evidence="2">Leaf</tissue>
    </source>
</reference>
<name>A0A9E7GBP6_9LILI</name>
<organism evidence="2 3">
    <name type="scientific">Musa troglodytarum</name>
    <name type="common">fe'i banana</name>
    <dbReference type="NCBI Taxonomy" id="320322"/>
    <lineage>
        <taxon>Eukaryota</taxon>
        <taxon>Viridiplantae</taxon>
        <taxon>Streptophyta</taxon>
        <taxon>Embryophyta</taxon>
        <taxon>Tracheophyta</taxon>
        <taxon>Spermatophyta</taxon>
        <taxon>Magnoliopsida</taxon>
        <taxon>Liliopsida</taxon>
        <taxon>Zingiberales</taxon>
        <taxon>Musaceae</taxon>
        <taxon>Musa</taxon>
    </lineage>
</organism>
<sequence>MCPRVAATMEAALPADDGDELPRCRHLLASLSAAASAAQSFRGRWSSVATAVSRLSAALDGLAALPPNPLAADLVHSLAQTLAPALALAIHCRSPDPPAARLRTQSDIAAASAALHQLAADADVLLGSGALLDAPSPPLETAGGSSRLESVRAEARSLVTRLQIGSSASRIAALDSLLDMLREDDKNVVVAAANGLVPALVRLLDSAAGAASCHETREKAAATIATISAVQSCRHLLLAEGPPLLNHLSRVLESEGGAAKEKACVALQTLTLTWENAVIIGSRGGIAALLGICRAGTPSAQATAAAVLKNLAMVQELRQNFMEENGVPVLIRVLAFGTPLAQANAVGCLCNLSAGEESQSIKLSIFKEGALECLKNHWEASGSGDGQNLEAAIGLLGNLASFRYIAEIVATAGFLPRVISALENSRPGTRTEAAKAVAELGLVRGRTRKEFGDAVPRLVRMLEAKAGEEKEAAARALASLMSFPEYQRLLRKEEKGIVNVVQLLDPLVRDLDKRYAISVLALISQSSKCRKQMVAAGACGYLRRLVGMEVDGAKKLLENLGRGKILGVFPRA</sequence>
<dbReference type="Pfam" id="PF23005">
    <property type="entry name" value="DUF7032"/>
    <property type="match status" value="1"/>
</dbReference>
<dbReference type="Proteomes" id="UP001055439">
    <property type="component" value="Chromosome 6"/>
</dbReference>
<dbReference type="InterPro" id="IPR016024">
    <property type="entry name" value="ARM-type_fold"/>
</dbReference>
<dbReference type="PANTHER" id="PTHR46043:SF13">
    <property type="entry name" value="ARM REPEAT SUPERFAMILY PROTEIN"/>
    <property type="match status" value="1"/>
</dbReference>
<dbReference type="AlphaFoldDB" id="A0A9E7GBP6"/>
<dbReference type="InterPro" id="IPR011989">
    <property type="entry name" value="ARM-like"/>
</dbReference>
<dbReference type="EMBL" id="CP097508">
    <property type="protein sequence ID" value="URE09039.1"/>
    <property type="molecule type" value="Genomic_DNA"/>
</dbReference>
<dbReference type="PANTHER" id="PTHR46043">
    <property type="entry name" value="ARM REPEAT SUPERFAMILY PROTEIN"/>
    <property type="match status" value="1"/>
</dbReference>
<dbReference type="SMART" id="SM00185">
    <property type="entry name" value="ARM"/>
    <property type="match status" value="3"/>
</dbReference>
<feature type="domain" description="DUF7032" evidence="1">
    <location>
        <begin position="24"/>
        <end position="129"/>
    </location>
</feature>
<dbReference type="SUPFAM" id="SSF48371">
    <property type="entry name" value="ARM repeat"/>
    <property type="match status" value="1"/>
</dbReference>
<dbReference type="InterPro" id="IPR054296">
    <property type="entry name" value="DUF7032"/>
</dbReference>
<dbReference type="Gene3D" id="1.25.10.10">
    <property type="entry name" value="Leucine-rich Repeat Variant"/>
    <property type="match status" value="2"/>
</dbReference>
<evidence type="ECO:0000313" key="2">
    <source>
        <dbReference type="EMBL" id="URE09039.1"/>
    </source>
</evidence>
<accession>A0A9E7GBP6</accession>
<gene>
    <name evidence="2" type="ORF">MUK42_23475</name>
</gene>
<keyword evidence="3" id="KW-1185">Reference proteome</keyword>
<protein>
    <submittedName>
        <fullName evidence="2">Ubox domain-containing protein</fullName>
    </submittedName>
</protein>
<evidence type="ECO:0000259" key="1">
    <source>
        <dbReference type="Pfam" id="PF23005"/>
    </source>
</evidence>
<proteinExistence type="predicted"/>
<dbReference type="OrthoDB" id="7537227at2759"/>
<evidence type="ECO:0000313" key="3">
    <source>
        <dbReference type="Proteomes" id="UP001055439"/>
    </source>
</evidence>
<dbReference type="InterPro" id="IPR000225">
    <property type="entry name" value="Armadillo"/>
</dbReference>